<organism evidence="2 3">
    <name type="scientific">Lacticaseibacillus nasuensis JCM 17158</name>
    <dbReference type="NCBI Taxonomy" id="1291734"/>
    <lineage>
        <taxon>Bacteria</taxon>
        <taxon>Bacillati</taxon>
        <taxon>Bacillota</taxon>
        <taxon>Bacilli</taxon>
        <taxon>Lactobacillales</taxon>
        <taxon>Lactobacillaceae</taxon>
        <taxon>Lacticaseibacillus</taxon>
    </lineage>
</organism>
<sequence length="288" mass="31867">MTTILVLGSTGNIGWPLVQLLAKTPDVTVVAGVHHTPTPAMQELGVATVPFDFLRPETFAPALNGVDRLFFVRPPQLADPSHDMLPFLQAAQAARLQQVVFVSLMGVEHNPMVPHRKIERMITELGLPHTFLRPRFFMQNLLTEHGQDLREHHDLFIPAGHAKTSFIDCADIAAAAAVVLRDDQYLGQALTLTGPEALTYDQVASQMSQQFGIAITYSHPGLLQFRRQMLQRGIAKEFVNVMVMLYVITRLGNAKATTDTLPRVLGRPARTLKDFIEAEVRPALLPGK</sequence>
<dbReference type="EMBL" id="AZDJ01000035">
    <property type="protein sequence ID" value="KRK69984.1"/>
    <property type="molecule type" value="Genomic_DNA"/>
</dbReference>
<dbReference type="InterPro" id="IPR008030">
    <property type="entry name" value="NmrA-like"/>
</dbReference>
<evidence type="ECO:0000259" key="1">
    <source>
        <dbReference type="Pfam" id="PF05368"/>
    </source>
</evidence>
<dbReference type="PANTHER" id="PTHR43162">
    <property type="match status" value="1"/>
</dbReference>
<evidence type="ECO:0000313" key="3">
    <source>
        <dbReference type="Proteomes" id="UP000051804"/>
    </source>
</evidence>
<reference evidence="2 3" key="1">
    <citation type="journal article" date="2015" name="Genome Announc.">
        <title>Expanding the biotechnology potential of lactobacilli through comparative genomics of 213 strains and associated genera.</title>
        <authorList>
            <person name="Sun Z."/>
            <person name="Harris H.M."/>
            <person name="McCann A."/>
            <person name="Guo C."/>
            <person name="Argimon S."/>
            <person name="Zhang W."/>
            <person name="Yang X."/>
            <person name="Jeffery I.B."/>
            <person name="Cooney J.C."/>
            <person name="Kagawa T.F."/>
            <person name="Liu W."/>
            <person name="Song Y."/>
            <person name="Salvetti E."/>
            <person name="Wrobel A."/>
            <person name="Rasinkangas P."/>
            <person name="Parkhill J."/>
            <person name="Rea M.C."/>
            <person name="O'Sullivan O."/>
            <person name="Ritari J."/>
            <person name="Douillard F.P."/>
            <person name="Paul Ross R."/>
            <person name="Yang R."/>
            <person name="Briner A.E."/>
            <person name="Felis G.E."/>
            <person name="de Vos W.M."/>
            <person name="Barrangou R."/>
            <person name="Klaenhammer T.R."/>
            <person name="Caufield P.W."/>
            <person name="Cui Y."/>
            <person name="Zhang H."/>
            <person name="O'Toole P.W."/>
        </authorList>
    </citation>
    <scope>NUCLEOTIDE SEQUENCE [LARGE SCALE GENOMIC DNA]</scope>
    <source>
        <strain evidence="2 3">JCM 17158</strain>
    </source>
</reference>
<feature type="domain" description="NmrA-like" evidence="1">
    <location>
        <begin position="3"/>
        <end position="239"/>
    </location>
</feature>
<proteinExistence type="predicted"/>
<protein>
    <recommendedName>
        <fullName evidence="1">NmrA-like domain-containing protein</fullName>
    </recommendedName>
</protein>
<dbReference type="InterPro" id="IPR051604">
    <property type="entry name" value="Ergot_Alk_Oxidoreductase"/>
</dbReference>
<comment type="caution">
    <text evidence="2">The sequence shown here is derived from an EMBL/GenBank/DDBJ whole genome shotgun (WGS) entry which is preliminary data.</text>
</comment>
<dbReference type="OrthoDB" id="339107at2"/>
<dbReference type="STRING" id="1291734.FD02_GL000677"/>
<dbReference type="Proteomes" id="UP000051804">
    <property type="component" value="Unassembled WGS sequence"/>
</dbReference>
<gene>
    <name evidence="2" type="ORF">FD02_GL000677</name>
</gene>
<dbReference type="Pfam" id="PF05368">
    <property type="entry name" value="NmrA"/>
    <property type="match status" value="1"/>
</dbReference>
<name>A0A0R1JFG4_9LACO</name>
<keyword evidence="3" id="KW-1185">Reference proteome</keyword>
<dbReference type="InterPro" id="IPR036291">
    <property type="entry name" value="NAD(P)-bd_dom_sf"/>
</dbReference>
<dbReference type="PANTHER" id="PTHR43162:SF1">
    <property type="entry name" value="PRESTALK A DIFFERENTIATION PROTEIN A"/>
    <property type="match status" value="1"/>
</dbReference>
<evidence type="ECO:0000313" key="2">
    <source>
        <dbReference type="EMBL" id="KRK69984.1"/>
    </source>
</evidence>
<accession>A0A0R1JFG4</accession>
<dbReference type="PATRIC" id="fig|1291734.4.peg.706"/>
<dbReference type="AlphaFoldDB" id="A0A0R1JFG4"/>
<dbReference type="RefSeq" id="WP_056952295.1">
    <property type="nucleotide sequence ID" value="NZ_AZDJ01000035.1"/>
</dbReference>
<dbReference type="Gene3D" id="3.40.50.720">
    <property type="entry name" value="NAD(P)-binding Rossmann-like Domain"/>
    <property type="match status" value="1"/>
</dbReference>
<dbReference type="Gene3D" id="3.90.25.10">
    <property type="entry name" value="UDP-galactose 4-epimerase, domain 1"/>
    <property type="match status" value="1"/>
</dbReference>
<dbReference type="SUPFAM" id="SSF51735">
    <property type="entry name" value="NAD(P)-binding Rossmann-fold domains"/>
    <property type="match status" value="1"/>
</dbReference>